<evidence type="ECO:0000313" key="2">
    <source>
        <dbReference type="Proteomes" id="UP000823388"/>
    </source>
</evidence>
<proteinExistence type="predicted"/>
<dbReference type="AlphaFoldDB" id="A0A8T0QUQ7"/>
<dbReference type="EMBL" id="CM029048">
    <property type="protein sequence ID" value="KAG2576947.1"/>
    <property type="molecule type" value="Genomic_DNA"/>
</dbReference>
<dbReference type="Proteomes" id="UP000823388">
    <property type="component" value="Chromosome 6N"/>
</dbReference>
<gene>
    <name evidence="1" type="ORF">PVAP13_6NG065930</name>
</gene>
<keyword evidence="2" id="KW-1185">Reference proteome</keyword>
<accession>A0A8T0QUQ7</accession>
<name>A0A8T0QUQ7_PANVG</name>
<sequence>MGPTKVQSKWPMVMASYVQINIIYIYATTHFGVYTPYTDHSGQKQRHSFNPCLSLLPLCRPGKHVSIPEHLKVDV</sequence>
<comment type="caution">
    <text evidence="1">The sequence shown here is derived from an EMBL/GenBank/DDBJ whole genome shotgun (WGS) entry which is preliminary data.</text>
</comment>
<organism evidence="1 2">
    <name type="scientific">Panicum virgatum</name>
    <name type="common">Blackwell switchgrass</name>
    <dbReference type="NCBI Taxonomy" id="38727"/>
    <lineage>
        <taxon>Eukaryota</taxon>
        <taxon>Viridiplantae</taxon>
        <taxon>Streptophyta</taxon>
        <taxon>Embryophyta</taxon>
        <taxon>Tracheophyta</taxon>
        <taxon>Spermatophyta</taxon>
        <taxon>Magnoliopsida</taxon>
        <taxon>Liliopsida</taxon>
        <taxon>Poales</taxon>
        <taxon>Poaceae</taxon>
        <taxon>PACMAD clade</taxon>
        <taxon>Panicoideae</taxon>
        <taxon>Panicodae</taxon>
        <taxon>Paniceae</taxon>
        <taxon>Panicinae</taxon>
        <taxon>Panicum</taxon>
        <taxon>Panicum sect. Hiantes</taxon>
    </lineage>
</organism>
<protein>
    <submittedName>
        <fullName evidence="1">Uncharacterized protein</fullName>
    </submittedName>
</protein>
<evidence type="ECO:0000313" key="1">
    <source>
        <dbReference type="EMBL" id="KAG2576947.1"/>
    </source>
</evidence>
<reference evidence="1" key="1">
    <citation type="submission" date="2020-05" db="EMBL/GenBank/DDBJ databases">
        <title>WGS assembly of Panicum virgatum.</title>
        <authorList>
            <person name="Lovell J.T."/>
            <person name="Jenkins J."/>
            <person name="Shu S."/>
            <person name="Juenger T.E."/>
            <person name="Schmutz J."/>
        </authorList>
    </citation>
    <scope>NUCLEOTIDE SEQUENCE</scope>
    <source>
        <strain evidence="1">AP13</strain>
    </source>
</reference>